<comment type="cofactor">
    <cofactor evidence="15">
        <name>Mg(2+)</name>
        <dbReference type="ChEBI" id="CHEBI:18420"/>
    </cofactor>
</comment>
<dbReference type="Pfam" id="PF00035">
    <property type="entry name" value="dsrm"/>
    <property type="match status" value="1"/>
</dbReference>
<evidence type="ECO:0000256" key="14">
    <source>
        <dbReference type="ARBA" id="ARBA00022884"/>
    </source>
</evidence>
<feature type="binding site" evidence="15">
    <location>
        <position position="43"/>
    </location>
    <ligand>
        <name>Mg(2+)</name>
        <dbReference type="ChEBI" id="CHEBI:18420"/>
    </ligand>
</feature>
<evidence type="ECO:0000256" key="8">
    <source>
        <dbReference type="ARBA" id="ARBA00022694"/>
    </source>
</evidence>
<dbReference type="SUPFAM" id="SSF69065">
    <property type="entry name" value="RNase III domain-like"/>
    <property type="match status" value="1"/>
</dbReference>
<keyword evidence="11 15" id="KW-0255">Endonuclease</keyword>
<dbReference type="NCBIfam" id="TIGR02191">
    <property type="entry name" value="RNaseIII"/>
    <property type="match status" value="1"/>
</dbReference>
<dbReference type="PANTHER" id="PTHR11207">
    <property type="entry name" value="RIBONUCLEASE III"/>
    <property type="match status" value="1"/>
</dbReference>
<reference evidence="18 19" key="1">
    <citation type="submission" date="2018-12" db="EMBL/GenBank/DDBJ databases">
        <authorList>
            <person name="Li A."/>
            <person name="Zhang M."/>
            <person name="Zhu H."/>
        </authorList>
    </citation>
    <scope>NUCLEOTIDE SEQUENCE [LARGE SCALE GENOMIC DNA]</scope>
    <source>
        <strain evidence="18 19">R04H25</strain>
    </source>
</reference>
<protein>
    <recommendedName>
        <fullName evidence="15">Ribonuclease 3</fullName>
        <ecNumber evidence="15">3.1.26.3</ecNumber>
    </recommendedName>
    <alternativeName>
        <fullName evidence="15">Ribonuclease III</fullName>
        <shortName evidence="15">RNase III</shortName>
    </alternativeName>
</protein>
<evidence type="ECO:0000256" key="13">
    <source>
        <dbReference type="ARBA" id="ARBA00022842"/>
    </source>
</evidence>
<dbReference type="GO" id="GO:0042802">
    <property type="term" value="F:identical protein binding"/>
    <property type="evidence" value="ECO:0007669"/>
    <property type="project" value="UniProtKB-ARBA"/>
</dbReference>
<dbReference type="SMART" id="SM00535">
    <property type="entry name" value="RIBOc"/>
    <property type="match status" value="1"/>
</dbReference>
<dbReference type="InterPro" id="IPR014720">
    <property type="entry name" value="dsRBD_dom"/>
</dbReference>
<dbReference type="GO" id="GO:0010468">
    <property type="term" value="P:regulation of gene expression"/>
    <property type="evidence" value="ECO:0007669"/>
    <property type="project" value="TreeGrafter"/>
</dbReference>
<dbReference type="InterPro" id="IPR036389">
    <property type="entry name" value="RNase_III_sf"/>
</dbReference>
<feature type="active site" evidence="15">
    <location>
        <position position="119"/>
    </location>
</feature>
<proteinExistence type="inferred from homology"/>
<feature type="domain" description="RNase III" evidence="17">
    <location>
        <begin position="8"/>
        <end position="130"/>
    </location>
</feature>
<keyword evidence="19" id="KW-1185">Reference proteome</keyword>
<keyword evidence="8 15" id="KW-0819">tRNA processing</keyword>
<dbReference type="EC" id="3.1.26.3" evidence="15"/>
<evidence type="ECO:0000256" key="15">
    <source>
        <dbReference type="HAMAP-Rule" id="MF_00104"/>
    </source>
</evidence>
<dbReference type="GO" id="GO:0005737">
    <property type="term" value="C:cytoplasm"/>
    <property type="evidence" value="ECO:0007669"/>
    <property type="project" value="UniProtKB-SubCell"/>
</dbReference>
<gene>
    <name evidence="15" type="primary">rnc</name>
    <name evidence="18" type="ORF">EGC76_03545</name>
</gene>
<dbReference type="CDD" id="cd00593">
    <property type="entry name" value="RIBOc"/>
    <property type="match status" value="1"/>
</dbReference>
<evidence type="ECO:0000256" key="6">
    <source>
        <dbReference type="ARBA" id="ARBA00022552"/>
    </source>
</evidence>
<sequence>MSLPKPPIAQLERSFGYTFKDRERLLQALTHRSAAAQHNERLEFLGDSVLGIIISEALYERFPEIDEGDLSRMRATLVCGRSLAKLAQRFELGKFLVLGPGEMKSGGNRRESILADGVEALLGAMYLESDLVTCRAVVLNWYADQLAAIKPGAGHKDPKTRLQEYLQGRQRALPLYEVVATQGQAHNQKFTVSCQVEGLAEPILGAGTSRRKAEQQAAMEALAQLMQQEK</sequence>
<evidence type="ECO:0000256" key="3">
    <source>
        <dbReference type="ARBA" id="ARBA00010183"/>
    </source>
</evidence>
<dbReference type="SMART" id="SM00358">
    <property type="entry name" value="DSRM"/>
    <property type="match status" value="1"/>
</dbReference>
<feature type="binding site" evidence="15">
    <location>
        <position position="119"/>
    </location>
    <ligand>
        <name>Mg(2+)</name>
        <dbReference type="ChEBI" id="CHEBI:18420"/>
    </ligand>
</feature>
<dbReference type="EMBL" id="RSFE01000002">
    <property type="protein sequence ID" value="RWU12275.1"/>
    <property type="molecule type" value="Genomic_DNA"/>
</dbReference>
<keyword evidence="10 15" id="KW-0479">Metal-binding</keyword>
<evidence type="ECO:0000256" key="5">
    <source>
        <dbReference type="ARBA" id="ARBA00022490"/>
    </source>
</evidence>
<evidence type="ECO:0000256" key="10">
    <source>
        <dbReference type="ARBA" id="ARBA00022723"/>
    </source>
</evidence>
<feature type="domain" description="DRBM" evidence="16">
    <location>
        <begin position="157"/>
        <end position="227"/>
    </location>
</feature>
<dbReference type="RefSeq" id="WP_128351641.1">
    <property type="nucleotide sequence ID" value="NZ_CAXBCQ010000017.1"/>
</dbReference>
<dbReference type="AlphaFoldDB" id="A0A443Z665"/>
<keyword evidence="13 15" id="KW-0460">Magnesium</keyword>
<dbReference type="GO" id="GO:0008033">
    <property type="term" value="P:tRNA processing"/>
    <property type="evidence" value="ECO:0007669"/>
    <property type="project" value="UniProtKB-KW"/>
</dbReference>
<dbReference type="OrthoDB" id="9805026at2"/>
<evidence type="ECO:0000256" key="1">
    <source>
        <dbReference type="ARBA" id="ARBA00000109"/>
    </source>
</evidence>
<evidence type="ECO:0000259" key="16">
    <source>
        <dbReference type="PROSITE" id="PS50137"/>
    </source>
</evidence>
<dbReference type="Pfam" id="PF14622">
    <property type="entry name" value="Ribonucleas_3_3"/>
    <property type="match status" value="1"/>
</dbReference>
<dbReference type="GO" id="GO:0006397">
    <property type="term" value="P:mRNA processing"/>
    <property type="evidence" value="ECO:0007669"/>
    <property type="project" value="UniProtKB-UniRule"/>
</dbReference>
<evidence type="ECO:0000256" key="2">
    <source>
        <dbReference type="ARBA" id="ARBA00004496"/>
    </source>
</evidence>
<dbReference type="HAMAP" id="MF_00104">
    <property type="entry name" value="RNase_III"/>
    <property type="match status" value="1"/>
</dbReference>
<keyword evidence="5 15" id="KW-0963">Cytoplasm</keyword>
<dbReference type="PANTHER" id="PTHR11207:SF0">
    <property type="entry name" value="RIBONUCLEASE 3"/>
    <property type="match status" value="1"/>
</dbReference>
<dbReference type="InterPro" id="IPR000999">
    <property type="entry name" value="RNase_III_dom"/>
</dbReference>
<dbReference type="Gene3D" id="1.10.1520.10">
    <property type="entry name" value="Ribonuclease III domain"/>
    <property type="match status" value="1"/>
</dbReference>
<keyword evidence="9 15" id="KW-0540">Nuclease</keyword>
<dbReference type="PROSITE" id="PS00517">
    <property type="entry name" value="RNASE_3_1"/>
    <property type="match status" value="1"/>
</dbReference>
<name>A0A443Z665_9GAMM</name>
<comment type="function">
    <text evidence="15">Digests double-stranded RNA. Involved in the processing of primary rRNA transcript to yield the immediate precursors to the large and small rRNAs (23S and 16S). Processes some mRNAs, and tRNAs when they are encoded in the rRNA operon. Processes pre-crRNA and tracrRNA of type II CRISPR loci if present in the organism.</text>
</comment>
<comment type="subunit">
    <text evidence="4 15">Homodimer.</text>
</comment>
<keyword evidence="12 15" id="KW-0378">Hydrolase</keyword>
<dbReference type="FunFam" id="1.10.1520.10:FF:000001">
    <property type="entry name" value="Ribonuclease 3"/>
    <property type="match status" value="1"/>
</dbReference>
<organism evidence="18 19">
    <name type="scientific">Pseudidiomarina gelatinasegens</name>
    <dbReference type="NCBI Taxonomy" id="2487740"/>
    <lineage>
        <taxon>Bacteria</taxon>
        <taxon>Pseudomonadati</taxon>
        <taxon>Pseudomonadota</taxon>
        <taxon>Gammaproteobacteria</taxon>
        <taxon>Alteromonadales</taxon>
        <taxon>Idiomarinaceae</taxon>
        <taxon>Pseudidiomarina</taxon>
    </lineage>
</organism>
<keyword evidence="14 15" id="KW-0694">RNA-binding</keyword>
<evidence type="ECO:0000259" key="17">
    <source>
        <dbReference type="PROSITE" id="PS50142"/>
    </source>
</evidence>
<feature type="active site" evidence="15">
    <location>
        <position position="47"/>
    </location>
</feature>
<dbReference type="PROSITE" id="PS50137">
    <property type="entry name" value="DS_RBD"/>
    <property type="match status" value="1"/>
</dbReference>
<evidence type="ECO:0000256" key="4">
    <source>
        <dbReference type="ARBA" id="ARBA00011738"/>
    </source>
</evidence>
<keyword evidence="7 15" id="KW-0507">mRNA processing</keyword>
<evidence type="ECO:0000256" key="7">
    <source>
        <dbReference type="ARBA" id="ARBA00022664"/>
    </source>
</evidence>
<dbReference type="FunFam" id="3.30.160.20:FF:000003">
    <property type="entry name" value="Ribonuclease 3"/>
    <property type="match status" value="1"/>
</dbReference>
<dbReference type="Gene3D" id="3.30.160.20">
    <property type="match status" value="1"/>
</dbReference>
<evidence type="ECO:0000313" key="18">
    <source>
        <dbReference type="EMBL" id="RWU12275.1"/>
    </source>
</evidence>
<dbReference type="GO" id="GO:0046872">
    <property type="term" value="F:metal ion binding"/>
    <property type="evidence" value="ECO:0007669"/>
    <property type="project" value="UniProtKB-KW"/>
</dbReference>
<comment type="subcellular location">
    <subcellularLocation>
        <location evidence="2 15">Cytoplasm</location>
    </subcellularLocation>
</comment>
<keyword evidence="6 15" id="KW-0698">rRNA processing</keyword>
<accession>A0A443Z665</accession>
<dbReference type="SUPFAM" id="SSF54768">
    <property type="entry name" value="dsRNA-binding domain-like"/>
    <property type="match status" value="1"/>
</dbReference>
<feature type="binding site" evidence="15">
    <location>
        <position position="116"/>
    </location>
    <ligand>
        <name>Mg(2+)</name>
        <dbReference type="ChEBI" id="CHEBI:18420"/>
    </ligand>
</feature>
<comment type="similarity">
    <text evidence="3">Belongs to the ribonuclease III family.</text>
</comment>
<evidence type="ECO:0000256" key="11">
    <source>
        <dbReference type="ARBA" id="ARBA00022759"/>
    </source>
</evidence>
<evidence type="ECO:0000256" key="9">
    <source>
        <dbReference type="ARBA" id="ARBA00022722"/>
    </source>
</evidence>
<evidence type="ECO:0000256" key="12">
    <source>
        <dbReference type="ARBA" id="ARBA00022801"/>
    </source>
</evidence>
<dbReference type="GO" id="GO:0019843">
    <property type="term" value="F:rRNA binding"/>
    <property type="evidence" value="ECO:0007669"/>
    <property type="project" value="UniProtKB-KW"/>
</dbReference>
<comment type="caution">
    <text evidence="18">The sequence shown here is derived from an EMBL/GenBank/DDBJ whole genome shotgun (WGS) entry which is preliminary data.</text>
</comment>
<comment type="catalytic activity">
    <reaction evidence="1 15">
        <text>Endonucleolytic cleavage to 5'-phosphomonoester.</text>
        <dbReference type="EC" id="3.1.26.3"/>
    </reaction>
</comment>
<dbReference type="InterPro" id="IPR011907">
    <property type="entry name" value="RNase_III"/>
</dbReference>
<dbReference type="Proteomes" id="UP000288789">
    <property type="component" value="Unassembled WGS sequence"/>
</dbReference>
<dbReference type="GO" id="GO:0004525">
    <property type="term" value="F:ribonuclease III activity"/>
    <property type="evidence" value="ECO:0007669"/>
    <property type="project" value="UniProtKB-UniRule"/>
</dbReference>
<keyword evidence="15" id="KW-0699">rRNA-binding</keyword>
<evidence type="ECO:0000313" key="19">
    <source>
        <dbReference type="Proteomes" id="UP000288789"/>
    </source>
</evidence>
<dbReference type="PROSITE" id="PS50142">
    <property type="entry name" value="RNASE_3_2"/>
    <property type="match status" value="1"/>
</dbReference>
<dbReference type="GO" id="GO:0003725">
    <property type="term" value="F:double-stranded RNA binding"/>
    <property type="evidence" value="ECO:0007669"/>
    <property type="project" value="TreeGrafter"/>
</dbReference>
<dbReference type="GO" id="GO:0006364">
    <property type="term" value="P:rRNA processing"/>
    <property type="evidence" value="ECO:0007669"/>
    <property type="project" value="UniProtKB-UniRule"/>
</dbReference>
<dbReference type="CDD" id="cd10845">
    <property type="entry name" value="DSRM_RNAse_III_family"/>
    <property type="match status" value="1"/>
</dbReference>